<sequence>MRKFTHLFEELDSTTSTLEKVDALKKYFSKASPDDAMWAVLILTGKISKRILTSRALAVMFLNFTKYPEWLFSECYSQVGDTAETLSLLAKSLRLCSDKPTVHDQQTLTEWLEVRIPALAKIKDAEKQASTLMQWWQSLTMEEVFILNKLMTGALRVGVSEKLVVRALAEVFNIPTDQVAHRLTGDVSPGADSFARLIHPEAQEVNFSQPYPFCLAHPWNERAEKEWNATEWAVEWKFDGIRAQVICREDKIWIWSRGEEKIADTFPDLVEKLALLPNGSVIDGEILIIKDNRILPFQDLQTRLGRKKVSPAMLKEKPVGFIAYDCLEIDGEDIRQKGLQERRMALKKILSPLLSSQVRISEVLDVKNVDDLENWRAKSREHDAEGLMIKRWESPYSVGRKTGNWWKHKVNPLTLDAVLIYAQAGTGRRANLYTDYTFALWKDNGDSKELVPFAKAYSGLDQKEIDELDNWIRRHTKEKFGPVRSLEPFHVFEIGFEGIGPSKRHKSGIAVRFPRILRWRKDKKVTDADSLQTAFELLDAKALPDTEVSP</sequence>
<keyword evidence="8" id="KW-0067">ATP-binding</keyword>
<organism evidence="15 16">
    <name type="scientific">Bdellovibrio bacteriovorus</name>
    <dbReference type="NCBI Taxonomy" id="959"/>
    <lineage>
        <taxon>Bacteria</taxon>
        <taxon>Pseudomonadati</taxon>
        <taxon>Bdellovibrionota</taxon>
        <taxon>Bdellovibrionia</taxon>
        <taxon>Bdellovibrionales</taxon>
        <taxon>Pseudobdellovibrionaceae</taxon>
        <taxon>Bdellovibrio</taxon>
    </lineage>
</organism>
<dbReference type="Gene3D" id="2.40.50.140">
    <property type="entry name" value="Nucleic acid-binding proteins"/>
    <property type="match status" value="1"/>
</dbReference>
<keyword evidence="7" id="KW-0227">DNA damage</keyword>
<keyword evidence="16" id="KW-1185">Reference proteome</keyword>
<dbReference type="EC" id="6.5.1.1" evidence="1"/>
<evidence type="ECO:0000313" key="16">
    <source>
        <dbReference type="Proteomes" id="UP000075320"/>
    </source>
</evidence>
<dbReference type="SUPFAM" id="SSF56091">
    <property type="entry name" value="DNA ligase/mRNA capping enzyme, catalytic domain"/>
    <property type="match status" value="1"/>
</dbReference>
<keyword evidence="12" id="KW-0131">Cell cycle</keyword>
<dbReference type="GO" id="GO:0005524">
    <property type="term" value="F:ATP binding"/>
    <property type="evidence" value="ECO:0007669"/>
    <property type="project" value="UniProtKB-KW"/>
</dbReference>
<accession>A0A150WFE0</accession>
<evidence type="ECO:0000256" key="5">
    <source>
        <dbReference type="ARBA" id="ARBA00022723"/>
    </source>
</evidence>
<protein>
    <recommendedName>
        <fullName evidence="1">DNA ligase (ATP)</fullName>
        <ecNumber evidence="1">6.5.1.1</ecNumber>
    </recommendedName>
</protein>
<dbReference type="InterPro" id="IPR036599">
    <property type="entry name" value="DNA_ligase_N_sf"/>
</dbReference>
<gene>
    <name evidence="15" type="ORF">AZI86_18490</name>
</gene>
<proteinExistence type="predicted"/>
<dbReference type="GO" id="GO:0051301">
    <property type="term" value="P:cell division"/>
    <property type="evidence" value="ECO:0007669"/>
    <property type="project" value="UniProtKB-KW"/>
</dbReference>
<evidence type="ECO:0000256" key="13">
    <source>
        <dbReference type="ARBA" id="ARBA00034003"/>
    </source>
</evidence>
<keyword evidence="4" id="KW-0235">DNA replication</keyword>
<evidence type="ECO:0000256" key="1">
    <source>
        <dbReference type="ARBA" id="ARBA00012727"/>
    </source>
</evidence>
<feature type="domain" description="ATP-dependent DNA ligase family profile" evidence="14">
    <location>
        <begin position="312"/>
        <end position="442"/>
    </location>
</feature>
<dbReference type="NCBIfam" id="NF006701">
    <property type="entry name" value="PRK09247.1"/>
    <property type="match status" value="1"/>
</dbReference>
<evidence type="ECO:0000256" key="11">
    <source>
        <dbReference type="ARBA" id="ARBA00023204"/>
    </source>
</evidence>
<keyword evidence="5" id="KW-0479">Metal-binding</keyword>
<evidence type="ECO:0000256" key="12">
    <source>
        <dbReference type="ARBA" id="ARBA00023306"/>
    </source>
</evidence>
<dbReference type="Proteomes" id="UP000075320">
    <property type="component" value="Unassembled WGS sequence"/>
</dbReference>
<dbReference type="Gene3D" id="1.10.3260.10">
    <property type="entry name" value="DNA ligase, ATP-dependent, N-terminal domain"/>
    <property type="match status" value="1"/>
</dbReference>
<evidence type="ECO:0000313" key="15">
    <source>
        <dbReference type="EMBL" id="KYG61684.1"/>
    </source>
</evidence>
<dbReference type="CDD" id="cd07972">
    <property type="entry name" value="OBF_DNA_ligase_Arch_LigB"/>
    <property type="match status" value="1"/>
</dbReference>
<evidence type="ECO:0000256" key="9">
    <source>
        <dbReference type="ARBA" id="ARBA00022842"/>
    </source>
</evidence>
<dbReference type="GO" id="GO:0006260">
    <property type="term" value="P:DNA replication"/>
    <property type="evidence" value="ECO:0007669"/>
    <property type="project" value="UniProtKB-KW"/>
</dbReference>
<dbReference type="InterPro" id="IPR050191">
    <property type="entry name" value="ATP-dep_DNA_ligase"/>
</dbReference>
<reference evidence="15 16" key="1">
    <citation type="submission" date="2016-03" db="EMBL/GenBank/DDBJ databases">
        <authorList>
            <person name="Ploux O."/>
        </authorList>
    </citation>
    <scope>NUCLEOTIDE SEQUENCE [LARGE SCALE GENOMIC DNA]</scope>
    <source>
        <strain evidence="15 16">R0</strain>
    </source>
</reference>
<keyword evidence="9" id="KW-0460">Magnesium</keyword>
<dbReference type="Gene3D" id="3.30.470.30">
    <property type="entry name" value="DNA ligase/mRNA capping enzyme"/>
    <property type="match status" value="1"/>
</dbReference>
<keyword evidence="11" id="KW-0234">DNA repair</keyword>
<keyword evidence="6" id="KW-0547">Nucleotide-binding</keyword>
<evidence type="ECO:0000256" key="3">
    <source>
        <dbReference type="ARBA" id="ARBA00022618"/>
    </source>
</evidence>
<evidence type="ECO:0000256" key="7">
    <source>
        <dbReference type="ARBA" id="ARBA00022763"/>
    </source>
</evidence>
<evidence type="ECO:0000256" key="6">
    <source>
        <dbReference type="ARBA" id="ARBA00022741"/>
    </source>
</evidence>
<dbReference type="InterPro" id="IPR012340">
    <property type="entry name" value="NA-bd_OB-fold"/>
</dbReference>
<dbReference type="InterPro" id="IPR016059">
    <property type="entry name" value="DNA_ligase_ATP-dep_CS"/>
</dbReference>
<dbReference type="AlphaFoldDB" id="A0A150WFE0"/>
<dbReference type="InterPro" id="IPR012309">
    <property type="entry name" value="DNA_ligase_ATP-dep_C"/>
</dbReference>
<dbReference type="GO" id="GO:0006310">
    <property type="term" value="P:DNA recombination"/>
    <property type="evidence" value="ECO:0007669"/>
    <property type="project" value="UniProtKB-KW"/>
</dbReference>
<dbReference type="PANTHER" id="PTHR45674:SF13">
    <property type="entry name" value="DNA LIGASE-RELATED"/>
    <property type="match status" value="1"/>
</dbReference>
<dbReference type="InterPro" id="IPR026333">
    <property type="entry name" value="ATP_dep_DNA_lig_pp_1105_fam"/>
</dbReference>
<dbReference type="Pfam" id="PF01068">
    <property type="entry name" value="DNA_ligase_A_M"/>
    <property type="match status" value="1"/>
</dbReference>
<keyword evidence="2 15" id="KW-0436">Ligase</keyword>
<evidence type="ECO:0000256" key="10">
    <source>
        <dbReference type="ARBA" id="ARBA00023172"/>
    </source>
</evidence>
<dbReference type="GO" id="GO:0046872">
    <property type="term" value="F:metal ion binding"/>
    <property type="evidence" value="ECO:0007669"/>
    <property type="project" value="UniProtKB-KW"/>
</dbReference>
<evidence type="ECO:0000256" key="8">
    <source>
        <dbReference type="ARBA" id="ARBA00022840"/>
    </source>
</evidence>
<dbReference type="GO" id="GO:0003910">
    <property type="term" value="F:DNA ligase (ATP) activity"/>
    <property type="evidence" value="ECO:0007669"/>
    <property type="project" value="UniProtKB-EC"/>
</dbReference>
<dbReference type="OrthoDB" id="9767858at2"/>
<dbReference type="EMBL" id="LUKE01000006">
    <property type="protein sequence ID" value="KYG61684.1"/>
    <property type="molecule type" value="Genomic_DNA"/>
</dbReference>
<dbReference type="PROSITE" id="PS00697">
    <property type="entry name" value="DNA_LIGASE_A1"/>
    <property type="match status" value="1"/>
</dbReference>
<keyword evidence="3" id="KW-0132">Cell division</keyword>
<dbReference type="InterPro" id="IPR012310">
    <property type="entry name" value="DNA_ligase_ATP-dep_cent"/>
</dbReference>
<dbReference type="Pfam" id="PF04679">
    <property type="entry name" value="DNA_ligase_A_C"/>
    <property type="match status" value="1"/>
</dbReference>
<dbReference type="CDD" id="cd07897">
    <property type="entry name" value="Adenylation_DNA_ligase_Bac1"/>
    <property type="match status" value="1"/>
</dbReference>
<dbReference type="NCBIfam" id="TIGR04120">
    <property type="entry name" value="DNA_lig_bact"/>
    <property type="match status" value="1"/>
</dbReference>
<dbReference type="RefSeq" id="WP_061836766.1">
    <property type="nucleotide sequence ID" value="NZ_LUKE01000006.1"/>
</dbReference>
<dbReference type="PROSITE" id="PS50160">
    <property type="entry name" value="DNA_LIGASE_A3"/>
    <property type="match status" value="1"/>
</dbReference>
<evidence type="ECO:0000259" key="14">
    <source>
        <dbReference type="PROSITE" id="PS50160"/>
    </source>
</evidence>
<dbReference type="GO" id="GO:0003677">
    <property type="term" value="F:DNA binding"/>
    <property type="evidence" value="ECO:0007669"/>
    <property type="project" value="InterPro"/>
</dbReference>
<dbReference type="GO" id="GO:0006281">
    <property type="term" value="P:DNA repair"/>
    <property type="evidence" value="ECO:0007669"/>
    <property type="project" value="UniProtKB-KW"/>
</dbReference>
<dbReference type="SUPFAM" id="SSF50249">
    <property type="entry name" value="Nucleic acid-binding proteins"/>
    <property type="match status" value="1"/>
</dbReference>
<comment type="caution">
    <text evidence="15">The sequence shown here is derived from an EMBL/GenBank/DDBJ whole genome shotgun (WGS) entry which is preliminary data.</text>
</comment>
<evidence type="ECO:0000256" key="4">
    <source>
        <dbReference type="ARBA" id="ARBA00022705"/>
    </source>
</evidence>
<dbReference type="PANTHER" id="PTHR45674">
    <property type="entry name" value="DNA LIGASE 1/3 FAMILY MEMBER"/>
    <property type="match status" value="1"/>
</dbReference>
<evidence type="ECO:0000256" key="2">
    <source>
        <dbReference type="ARBA" id="ARBA00022598"/>
    </source>
</evidence>
<keyword evidence="10" id="KW-0233">DNA recombination</keyword>
<dbReference type="Pfam" id="PF04675">
    <property type="entry name" value="DNA_ligase_A_N"/>
    <property type="match status" value="1"/>
</dbReference>
<name>A0A150WFE0_BDEBC</name>
<dbReference type="SUPFAM" id="SSF117018">
    <property type="entry name" value="ATP-dependent DNA ligase DNA-binding domain"/>
    <property type="match status" value="1"/>
</dbReference>
<comment type="catalytic activity">
    <reaction evidence="13">
        <text>ATP + (deoxyribonucleotide)n-3'-hydroxyl + 5'-phospho-(deoxyribonucleotide)m = (deoxyribonucleotide)n+m + AMP + diphosphate.</text>
        <dbReference type="EC" id="6.5.1.1"/>
    </reaction>
</comment>
<dbReference type="InterPro" id="IPR012308">
    <property type="entry name" value="DNA_ligase_ATP-dep_N"/>
</dbReference>